<dbReference type="RefSeq" id="WP_036873483.1">
    <property type="nucleotide sequence ID" value="NZ_JRNN01000070.1"/>
</dbReference>
<comment type="caution">
    <text evidence="1">The sequence shown here is derived from an EMBL/GenBank/DDBJ whole genome shotgun (WGS) entry which is preliminary data.</text>
</comment>
<evidence type="ECO:0000313" key="2">
    <source>
        <dbReference type="Proteomes" id="UP000029556"/>
    </source>
</evidence>
<evidence type="ECO:0008006" key="3">
    <source>
        <dbReference type="Google" id="ProtNLM"/>
    </source>
</evidence>
<dbReference type="AlphaFoldDB" id="A0A096BMM7"/>
<dbReference type="OrthoDB" id="1067458at2"/>
<dbReference type="Proteomes" id="UP000029556">
    <property type="component" value="Unassembled WGS sequence"/>
</dbReference>
<protein>
    <recommendedName>
        <fullName evidence="3">Lipoprotein</fullName>
    </recommendedName>
</protein>
<name>A0A096BMM7_9BACT</name>
<accession>A0A096BMM7</accession>
<sequence>MKKIFGNPFLIALMLIAFFVSSCGNRAKKDLNHLLMELAGTDHTIDHDDWMTLENYLDGQKANFPEFYVDGKLDADEVREYIEDFFSHRRDAKKIDFSGMAVEPLKVNFYLERSGSMIAYDSPAGDGSFKAAIVQMLNNLPGSNADHKIYVVNSSINAYPKGFDQFVKDSNIFEATKGIGDPSFTDFGAIFDKILNNTKDDELSILVTDMIYSTKDMTGVNPQKVFAEAQGMTNSVFKSEVKKKSMLIVKMMGSYNGLYYPYNSPSKGVAYNGKRPYYIVIVGNNENIARLTQDENYEAFVQLSRLRGYENMYLFETDDVYEPYYSLLLSHPQIHGRFQPERGQGTQVTKLEGLKPDRNSGDIRLVLAVDLSKMLIADEYLTDVNNYVVDADDAVTIKEIRPITKSDVTPAERKYIQSATHLFILSANELKHNQEVEIKLLNRLPQWIEASSNDNDTKVDGSTTFGLKYLLQGIYNSYRKNSDGEPYYFEMELKFSK</sequence>
<evidence type="ECO:0000313" key="1">
    <source>
        <dbReference type="EMBL" id="KGF34414.1"/>
    </source>
</evidence>
<organism evidence="1 2">
    <name type="scientific">Hoylesella buccalis DNF00853</name>
    <dbReference type="NCBI Taxonomy" id="1401074"/>
    <lineage>
        <taxon>Bacteria</taxon>
        <taxon>Pseudomonadati</taxon>
        <taxon>Bacteroidota</taxon>
        <taxon>Bacteroidia</taxon>
        <taxon>Bacteroidales</taxon>
        <taxon>Prevotellaceae</taxon>
        <taxon>Hoylesella</taxon>
    </lineage>
</organism>
<reference evidence="1 2" key="1">
    <citation type="submission" date="2014-07" db="EMBL/GenBank/DDBJ databases">
        <authorList>
            <person name="McCorrison J."/>
            <person name="Sanka R."/>
            <person name="Torralba M."/>
            <person name="Gillis M."/>
            <person name="Haft D.H."/>
            <person name="Methe B."/>
            <person name="Sutton G."/>
            <person name="Nelson K.E."/>
        </authorList>
    </citation>
    <scope>NUCLEOTIDE SEQUENCE [LARGE SCALE GENOMIC DNA]</scope>
    <source>
        <strain evidence="1 2">DNF00853</strain>
    </source>
</reference>
<proteinExistence type="predicted"/>
<dbReference type="EMBL" id="JRNN01000070">
    <property type="protein sequence ID" value="KGF34414.1"/>
    <property type="molecule type" value="Genomic_DNA"/>
</dbReference>
<gene>
    <name evidence="1" type="ORF">HMPREF2137_08235</name>
</gene>
<dbReference type="PROSITE" id="PS51257">
    <property type="entry name" value="PROKAR_LIPOPROTEIN"/>
    <property type="match status" value="1"/>
</dbReference>